<feature type="transmembrane region" description="Helical" evidence="1">
    <location>
        <begin position="1661"/>
        <end position="1684"/>
    </location>
</feature>
<keyword evidence="1" id="KW-0472">Membrane</keyword>
<keyword evidence="1" id="KW-0812">Transmembrane</keyword>
<evidence type="ECO:0000256" key="1">
    <source>
        <dbReference type="SAM" id="Phobius"/>
    </source>
</evidence>
<dbReference type="VEuPathDB" id="PiroplasmaDB:BBBOND_0000090"/>
<organism evidence="2">
    <name type="scientific">Babesia bigemina</name>
    <dbReference type="NCBI Taxonomy" id="5866"/>
    <lineage>
        <taxon>Eukaryota</taxon>
        <taxon>Sar</taxon>
        <taxon>Alveolata</taxon>
        <taxon>Apicomplexa</taxon>
        <taxon>Aconoidasida</taxon>
        <taxon>Piroplasmida</taxon>
        <taxon>Babesiidae</taxon>
        <taxon>Babesia</taxon>
    </lineage>
</organism>
<sequence length="1723" mass="193160">MGFLSGVLGAVKNENEVITYDNYITDSEKKLEKVLDTLKDNIGSGRDGLAASVAAVKAWLEGYEGELKERTNNVKKPVREMKTLIERDGTLIVEEQDNDLKKQVGDWTHRAKLYIEKASNADKALEDIDSKLKDKLKCSINMLLQATKTFKAAAENGDLYIIHETLRNVCNETVDQITSIANVKCKYLTDDLKQKISSFNGHLFALQSNHFAELETSVYNQLQDALDTVNGGIAELEKKYKGEIVDELKSILQQVIHIKDKVNAEKQTLAEQVSSMVQRMDALKNVKHKIKVPKDVNTFKDDSHSDGWRLAEIAELKQKIVSAMRTHVGGEILQQIQDSVDNIKGNGSSYEGLAGIRKQAVDNYASRFTKNGTEKGQFGEVVEEWLTEILQSKPVIAALGQYIKGSSTADLGSIFKQGDVLPAAKTIVGQMQKEIQAATAAAVVTMGDSTEIEKHLDAVQQACETFARTLGENIKGQFEIGGLSGKIATEIESVFLPGTHSHVRKQNELKLAIRIILYQLVGAARQAGKELYSFVDNEESEYNLGRNVSVSLKTATELASGISEAISASTNSGAINYSDSSIAQGVTDIEKQVNTPTVDNQLGLLLYETAIKGIFTFQEEVIKIVGSELTTVRQPLQAAKETLEGIKWELSELQSEEDTMLNIGVVNGKSKLEKQSVELHQKINKFLDSTIGTDVNHGVYADLATLKKHIQLLHTAVATVKEKLKSVYQEINSCIDKAEELYNAAVEVTQRVFTHLRATVNAELDSASKRMQNRAETLYTRTKKREIAALQKVVETHFEVILRVIEDDQNDRVKGFLAKLGNQFVRPHTSVFPSPSQPDKSTAKTLSTYAATLIHWFNDLFLDLYTQRQVKLKRSHVEHSREALQKLLTALASSQHFNNEFAVNLSSFEIKLSEFHADTYKDNAKDVLAPLKAGLSNFTEQLGHAYVNRYSGQKIIKLTEERTKEVEQDGIKKTIKFDDLTPEGRNCAKVCLTIVEMVSEELVLLSRGCFSYKDKQINIYDNNLFGNWFKERGFTVTSTAGKQTGELQDKKEINGNTIFNKFLNSNIVEAAKNATLKKLKAEGISKKIRFVNMKVAEVSLLDILTLLRLAQNDYYLVCHHNTRPNPKAPSSVKDMLKWLAGLPHDPMYLPFRMYFKQLFPKPKNDERDNAVIPSAQLQLAAHPNITIGPNDLATNVLTNVCGYSQDTLIAILGHGHEGGRYACEFKTNADNFDYPSNAASCFDMFVDILRRVYDQLYFLLIQCQRSSEANSWRECWYGRGVAGSSWQCNTKQCANQACPQIADQNANQIANQIARQTCDQHPNCGLKSPLQSFLEDGLQGFLPHSFKKPGCKRECTVSNHRGIACKTPMGFTDISDTASHTQKGDHILKVLQGFCGDTERPLTKMCSYLICLLQQPPETLGDMFAFYFNLLKDWDKRETHKRNAFNEAVKKAYFGVTYEDLELSSLFGPTHTQKHDNCDLFSLVCGGDTKSVATCGRYLQPFGINTWVIFSERYADKYLSWIVYLTETFYSLLDQLYKECCKNCDTPGTRCHSKLCPKTCPVKYTTDQTASTATSNVHHTENCKPISRCPFTRPTFCKYGFVFKSLSNMSGDNGEETMRTCKDLCNALKNVLSDKVSDNAPLAVLVYRTIPEFLFKIREPFIWLNVALWLLSLLYLLHIMVIRLDLLHIKSHLRSPSSHRIAAQSLLAAARVNKLNRVFYLQP</sequence>
<keyword evidence="1" id="KW-1133">Transmembrane helix</keyword>
<name>A0A061BKC0_BABBI</name>
<protein>
    <recommendedName>
        <fullName evidence="3">C3H1-type domain-containing protein</fullName>
    </recommendedName>
</protein>
<dbReference type="GeneID" id="24561594"/>
<dbReference type="RefSeq" id="XP_012770318.1">
    <property type="nucleotide sequence ID" value="XM_012914864.1"/>
</dbReference>
<evidence type="ECO:0008006" key="3">
    <source>
        <dbReference type="Google" id="ProtNLM"/>
    </source>
</evidence>
<evidence type="ECO:0000313" key="2">
    <source>
        <dbReference type="EMBL" id="CDR71368.1"/>
    </source>
</evidence>
<reference evidence="2" key="1">
    <citation type="journal article" date="2014" name="Nucleic Acids Res.">
        <title>The evolutionary dynamics of variant antigen genes in Babesia reveal a history of genomic innovation underlying host-parasite interaction.</title>
        <authorList>
            <person name="Jackson A.P."/>
            <person name="Otto T.D."/>
            <person name="Darby A."/>
            <person name="Ramaprasad A."/>
            <person name="Xia D."/>
            <person name="Echaide I.E."/>
            <person name="Farber M."/>
            <person name="Gahlot S."/>
            <person name="Gamble J."/>
            <person name="Gupta D."/>
            <person name="Gupta Y."/>
            <person name="Jackson L."/>
            <person name="Malandrin L."/>
            <person name="Malas T.B."/>
            <person name="Moussa E."/>
            <person name="Nair M."/>
            <person name="Reid AJ."/>
            <person name="Sanders M."/>
            <person name="Sharma J."/>
            <person name="Tracey A."/>
            <person name="Quail M.A."/>
            <person name="Weir W."/>
            <person name="Wastling J.M."/>
            <person name="Hall N."/>
            <person name="Willadsen P."/>
            <person name="Lingelbach K."/>
            <person name="Shiels B."/>
            <person name="Tait A."/>
            <person name="Berriman M."/>
            <person name="Allred D.R."/>
            <person name="Pain A."/>
        </authorList>
    </citation>
    <scope>NUCLEOTIDE SEQUENCE</scope>
    <source>
        <strain evidence="2">Bond</strain>
    </source>
</reference>
<dbReference type="KEGG" id="bbig:BBBOND_0000090"/>
<gene>
    <name evidence="2" type="ORF">BBBOND_0000090</name>
</gene>
<reference evidence="2" key="2">
    <citation type="submission" date="2014-06" db="EMBL/GenBank/DDBJ databases">
        <authorList>
            <person name="Aslett M."/>
            <person name="De Silva Nishadi"/>
        </authorList>
    </citation>
    <scope>NUCLEOTIDE SEQUENCE</scope>
    <source>
        <strain evidence="2">Bond</strain>
    </source>
</reference>
<proteinExistence type="predicted"/>
<accession>A0A061BKC0</accession>
<dbReference type="EMBL" id="LK054819">
    <property type="protein sequence ID" value="CDR71368.1"/>
    <property type="molecule type" value="Genomic_DNA"/>
</dbReference>
<dbReference type="OrthoDB" id="10254720at2759"/>